<gene>
    <name evidence="2" type="ORF">MIMGU_mgv1a015655mg</name>
</gene>
<protein>
    <submittedName>
        <fullName evidence="2">Uncharacterized protein</fullName>
    </submittedName>
</protein>
<accession>A0A022QYR1</accession>
<dbReference type="Proteomes" id="UP000030748">
    <property type="component" value="Unassembled WGS sequence"/>
</dbReference>
<keyword evidence="3" id="KW-1185">Reference proteome</keyword>
<feature type="region of interest" description="Disordered" evidence="1">
    <location>
        <begin position="1"/>
        <end position="33"/>
    </location>
</feature>
<dbReference type="AlphaFoldDB" id="A0A022QYR1"/>
<organism evidence="2 3">
    <name type="scientific">Erythranthe guttata</name>
    <name type="common">Yellow monkey flower</name>
    <name type="synonym">Mimulus guttatus</name>
    <dbReference type="NCBI Taxonomy" id="4155"/>
    <lineage>
        <taxon>Eukaryota</taxon>
        <taxon>Viridiplantae</taxon>
        <taxon>Streptophyta</taxon>
        <taxon>Embryophyta</taxon>
        <taxon>Tracheophyta</taxon>
        <taxon>Spermatophyta</taxon>
        <taxon>Magnoliopsida</taxon>
        <taxon>eudicotyledons</taxon>
        <taxon>Gunneridae</taxon>
        <taxon>Pentapetalae</taxon>
        <taxon>asterids</taxon>
        <taxon>lamiids</taxon>
        <taxon>Lamiales</taxon>
        <taxon>Phrymaceae</taxon>
        <taxon>Erythranthe</taxon>
    </lineage>
</organism>
<dbReference type="EMBL" id="KI630752">
    <property type="protein sequence ID" value="EYU33737.1"/>
    <property type="molecule type" value="Genomic_DNA"/>
</dbReference>
<proteinExistence type="predicted"/>
<evidence type="ECO:0000256" key="1">
    <source>
        <dbReference type="SAM" id="MobiDB-lite"/>
    </source>
</evidence>
<reference evidence="2 3" key="1">
    <citation type="journal article" date="2013" name="Proc. Natl. Acad. Sci. U.S.A.">
        <title>Fine-scale variation in meiotic recombination in Mimulus inferred from population shotgun sequencing.</title>
        <authorList>
            <person name="Hellsten U."/>
            <person name="Wright K.M."/>
            <person name="Jenkins J."/>
            <person name="Shu S."/>
            <person name="Yuan Y."/>
            <person name="Wessler S.R."/>
            <person name="Schmutz J."/>
            <person name="Willis J.H."/>
            <person name="Rokhsar D.S."/>
        </authorList>
    </citation>
    <scope>NUCLEOTIDE SEQUENCE [LARGE SCALE GENOMIC DNA]</scope>
    <source>
        <strain evidence="3">cv. DUN x IM62</strain>
    </source>
</reference>
<evidence type="ECO:0000313" key="3">
    <source>
        <dbReference type="Proteomes" id="UP000030748"/>
    </source>
</evidence>
<name>A0A022QYR1_ERYGU</name>
<sequence length="150" mass="16608">MTSPALIRFPPPGRVGPPSTRTLKPGQTGGNIPPPFRVQVQVTVVHSSRIRIRQRGVGVADLDEISSVRRRSNRRFNKPRFRVGVVHLGERAVRRLDLHLRRAALYSEDLVQAPVVDAGGVRRHLGYDGTSTAAVAGPWPEGQTWLRREG</sequence>
<evidence type="ECO:0000313" key="2">
    <source>
        <dbReference type="EMBL" id="EYU33737.1"/>
    </source>
</evidence>